<feature type="region of interest" description="Disordered" evidence="1">
    <location>
        <begin position="805"/>
        <end position="895"/>
    </location>
</feature>
<feature type="compositionally biased region" description="Low complexity" evidence="1">
    <location>
        <begin position="516"/>
        <end position="529"/>
    </location>
</feature>
<feature type="compositionally biased region" description="Polar residues" evidence="1">
    <location>
        <begin position="1079"/>
        <end position="1094"/>
    </location>
</feature>
<feature type="compositionally biased region" description="Acidic residues" evidence="1">
    <location>
        <begin position="715"/>
        <end position="725"/>
    </location>
</feature>
<feature type="region of interest" description="Disordered" evidence="1">
    <location>
        <begin position="245"/>
        <end position="290"/>
    </location>
</feature>
<dbReference type="Proteomes" id="UP000764110">
    <property type="component" value="Unassembled WGS sequence"/>
</dbReference>
<gene>
    <name evidence="2" type="ORF">MHUMG1_02016</name>
</gene>
<dbReference type="AlphaFoldDB" id="A0A9P8MM87"/>
<evidence type="ECO:0000313" key="2">
    <source>
        <dbReference type="EMBL" id="KAH0601015.1"/>
    </source>
</evidence>
<evidence type="ECO:0000256" key="1">
    <source>
        <dbReference type="SAM" id="MobiDB-lite"/>
    </source>
</evidence>
<feature type="region of interest" description="Disordered" evidence="1">
    <location>
        <begin position="964"/>
        <end position="1018"/>
    </location>
</feature>
<feature type="compositionally biased region" description="Low complexity" evidence="1">
    <location>
        <begin position="465"/>
        <end position="480"/>
    </location>
</feature>
<feature type="compositionally biased region" description="Pro residues" evidence="1">
    <location>
        <begin position="435"/>
        <end position="446"/>
    </location>
</feature>
<feature type="compositionally biased region" description="Polar residues" evidence="1">
    <location>
        <begin position="991"/>
        <end position="1012"/>
    </location>
</feature>
<feature type="compositionally biased region" description="Low complexity" evidence="1">
    <location>
        <begin position="248"/>
        <end position="261"/>
    </location>
</feature>
<feature type="compositionally biased region" description="Acidic residues" evidence="1">
    <location>
        <begin position="849"/>
        <end position="865"/>
    </location>
</feature>
<protein>
    <recommendedName>
        <fullName evidence="4">Cell wall proline rich protein</fullName>
    </recommendedName>
</protein>
<feature type="region of interest" description="Disordered" evidence="1">
    <location>
        <begin position="502"/>
        <end position="763"/>
    </location>
</feature>
<accession>A0A9P8MM87</accession>
<evidence type="ECO:0008006" key="4">
    <source>
        <dbReference type="Google" id="ProtNLM"/>
    </source>
</evidence>
<sequence length="1162" mass="124901">MHGCGTALDARLEDAGWQHGAKMESASTQGEWAFRQRGWRRMVAEWRTREDARMKMEAMAHDGPRPSPSAAWTETLIISRRSNNDTANCGCFTALFAHLILANLVQFQQHFSSRAGAGFGRPLLCRLDFALPLQVGFCTRLPCPAFVAFFPPGWFTSASNRMVDPDARRGRWAAATHLLFVQFDPKRANFAVSGWCAAPDARASPTSMHIIQPPFDHTVASKHAASSALDQDFSFPADSRLPNPPFVFPASPASSSSPPVSRQRRRPVSMVDLQNRPPVSPTVESPSRAHRPAALPQFSFNPGAALSTGLESTTALSPPITPNSARALPSPLRPAGHGHRRGGSEFVGGSIRDGSSIAIMSTSPIKSESGFASPGLHPPRRGHRRGVSGTISTNELPILHPQPDLLRPKGSSAPNSPTAFNPKEGTLLPIDHQPPPLPEPANPIAPQPFNTTEKNTISNHSVTISSSLPRPEPSLRQSRPGRARVGFSDTLEFIPRPLSLISSDTSSTMTARPGHSVSGSISSLVSAASPGGRESPASLARSPTRETVDSRPSTAGAILERTTDFKAASGGISTSPRRRNSIPTLLDMANSQPTSATPPSPTKTPKRWSFFGLEPFMGSIPSSKQRSCSSSSSESISKTCPGGLSSDHESSSSGDEGTVGDSSTSTTKKDRKKSSKKKRVKGWAGSILPLRNNKKRPKMHAVRPPTPPASVGPVADDEDENEDCEITQNEMISAPAPPIVTVTESPPLEEPSVPQRRSEEESSYPMIDLDAALGPFNTPLPHNPEWDAAQRAAGIVNKRRLHSAQGLKGFSGPGMHYHRRTESAPDLPPFDPGRAGISRFGSSSTMADVFEEEEEEQGEEEEEGEDKLKEAEVGLDEVGAQKNDDSDGEMTPPATELVPADSLILGVDELEAAAVRRKASSGTCNTDHSTSAHAVRTECSRTSLHEDVINEEPAPIIFRGGPVFPGLPADQHGSTSSSPRMPPGQRDLSMVETNQAMPTSPYSTSHASSYPSPRSPMSIDAQRISTAPSSVTDENSFHSLLMGEPGPEVRISVDYDIPSLTSSNSTMTRDSAFIPSARMSQPSLREQRPSSVSSAAFGRRRSSLVSLSRLISSSHGERSKLSMEVTLDNETEGKRSRSKSSKTRRLGRMMQFWKPNKESSPT</sequence>
<reference evidence="2 3" key="1">
    <citation type="submission" date="2020-07" db="EMBL/GenBank/DDBJ databases">
        <title>Metarhizium humberi genome.</title>
        <authorList>
            <person name="Lysoe E."/>
        </authorList>
    </citation>
    <scope>NUCLEOTIDE SEQUENCE [LARGE SCALE GENOMIC DNA]</scope>
    <source>
        <strain evidence="2 3">ESALQ1638</strain>
    </source>
</reference>
<name>A0A9P8MM87_9HYPO</name>
<proteinExistence type="predicted"/>
<feature type="region of interest" description="Disordered" evidence="1">
    <location>
        <begin position="1111"/>
        <end position="1162"/>
    </location>
</feature>
<feature type="compositionally biased region" description="Basic residues" evidence="1">
    <location>
        <begin position="692"/>
        <end position="701"/>
    </location>
</feature>
<feature type="compositionally biased region" description="Basic residues" evidence="1">
    <location>
        <begin position="669"/>
        <end position="681"/>
    </location>
</feature>
<organism evidence="2 3">
    <name type="scientific">Metarhizium humberi</name>
    <dbReference type="NCBI Taxonomy" id="2596975"/>
    <lineage>
        <taxon>Eukaryota</taxon>
        <taxon>Fungi</taxon>
        <taxon>Dikarya</taxon>
        <taxon>Ascomycota</taxon>
        <taxon>Pezizomycotina</taxon>
        <taxon>Sordariomycetes</taxon>
        <taxon>Hypocreomycetidae</taxon>
        <taxon>Hypocreales</taxon>
        <taxon>Clavicipitaceae</taxon>
        <taxon>Metarhizium</taxon>
    </lineage>
</organism>
<keyword evidence="3" id="KW-1185">Reference proteome</keyword>
<feature type="compositionally biased region" description="Low complexity" evidence="1">
    <location>
        <begin position="619"/>
        <end position="666"/>
    </location>
</feature>
<feature type="compositionally biased region" description="Basic residues" evidence="1">
    <location>
        <begin position="1136"/>
        <end position="1147"/>
    </location>
</feature>
<feature type="region of interest" description="Disordered" evidence="1">
    <location>
        <begin position="462"/>
        <end position="482"/>
    </location>
</feature>
<feature type="region of interest" description="Disordered" evidence="1">
    <location>
        <begin position="365"/>
        <end position="426"/>
    </location>
</feature>
<evidence type="ECO:0000313" key="3">
    <source>
        <dbReference type="Proteomes" id="UP000764110"/>
    </source>
</evidence>
<feature type="region of interest" description="Disordered" evidence="1">
    <location>
        <begin position="435"/>
        <end position="454"/>
    </location>
</feature>
<comment type="caution">
    <text evidence="2">The sequence shown here is derived from an EMBL/GenBank/DDBJ whole genome shotgun (WGS) entry which is preliminary data.</text>
</comment>
<dbReference type="EMBL" id="JACEFI010000002">
    <property type="protein sequence ID" value="KAH0601015.1"/>
    <property type="molecule type" value="Genomic_DNA"/>
</dbReference>
<feature type="region of interest" description="Disordered" evidence="1">
    <location>
        <begin position="1079"/>
        <end position="1098"/>
    </location>
</feature>